<gene>
    <name evidence="2" type="ORF">CERSUDRAFT_85988</name>
</gene>
<feature type="region of interest" description="Disordered" evidence="1">
    <location>
        <begin position="15"/>
        <end position="71"/>
    </location>
</feature>
<feature type="compositionally biased region" description="Polar residues" evidence="1">
    <location>
        <begin position="34"/>
        <end position="51"/>
    </location>
</feature>
<protein>
    <submittedName>
        <fullName evidence="2">Uncharacterized protein</fullName>
    </submittedName>
</protein>
<sequence length="93" mass="10203">MRDCCHEPASYASENLASNGRRRRIVAGSPNPGYRSQRNTENSATRRTSAFASPLPQASDRSRSDLEGSIGEKLTDVQRLGRTSIWISGGSEY</sequence>
<keyword evidence="3" id="KW-1185">Reference proteome</keyword>
<evidence type="ECO:0000313" key="2">
    <source>
        <dbReference type="EMBL" id="EMD34584.1"/>
    </source>
</evidence>
<reference evidence="2 3" key="1">
    <citation type="journal article" date="2012" name="Proc. Natl. Acad. Sci. U.S.A.">
        <title>Comparative genomics of Ceriporiopsis subvermispora and Phanerochaete chrysosporium provide insight into selective ligninolysis.</title>
        <authorList>
            <person name="Fernandez-Fueyo E."/>
            <person name="Ruiz-Duenas F.J."/>
            <person name="Ferreira P."/>
            <person name="Floudas D."/>
            <person name="Hibbett D.S."/>
            <person name="Canessa P."/>
            <person name="Larrondo L.F."/>
            <person name="James T.Y."/>
            <person name="Seelenfreund D."/>
            <person name="Lobos S."/>
            <person name="Polanco R."/>
            <person name="Tello M."/>
            <person name="Honda Y."/>
            <person name="Watanabe T."/>
            <person name="Watanabe T."/>
            <person name="Ryu J.S."/>
            <person name="Kubicek C.P."/>
            <person name="Schmoll M."/>
            <person name="Gaskell J."/>
            <person name="Hammel K.E."/>
            <person name="St John F.J."/>
            <person name="Vanden Wymelenberg A."/>
            <person name="Sabat G."/>
            <person name="Splinter BonDurant S."/>
            <person name="Syed K."/>
            <person name="Yadav J.S."/>
            <person name="Doddapaneni H."/>
            <person name="Subramanian V."/>
            <person name="Lavin J.L."/>
            <person name="Oguiza J.A."/>
            <person name="Perez G."/>
            <person name="Pisabarro A.G."/>
            <person name="Ramirez L."/>
            <person name="Santoyo F."/>
            <person name="Master E."/>
            <person name="Coutinho P.M."/>
            <person name="Henrissat B."/>
            <person name="Lombard V."/>
            <person name="Magnuson J.K."/>
            <person name="Kuees U."/>
            <person name="Hori C."/>
            <person name="Igarashi K."/>
            <person name="Samejima M."/>
            <person name="Held B.W."/>
            <person name="Barry K.W."/>
            <person name="LaButti K.M."/>
            <person name="Lapidus A."/>
            <person name="Lindquist E.A."/>
            <person name="Lucas S.M."/>
            <person name="Riley R."/>
            <person name="Salamov A.A."/>
            <person name="Hoffmeister D."/>
            <person name="Schwenk D."/>
            <person name="Hadar Y."/>
            <person name="Yarden O."/>
            <person name="de Vries R.P."/>
            <person name="Wiebenga A."/>
            <person name="Stenlid J."/>
            <person name="Eastwood D."/>
            <person name="Grigoriev I.V."/>
            <person name="Berka R.M."/>
            <person name="Blanchette R.A."/>
            <person name="Kersten P."/>
            <person name="Martinez A.T."/>
            <person name="Vicuna R."/>
            <person name="Cullen D."/>
        </authorList>
    </citation>
    <scope>NUCLEOTIDE SEQUENCE [LARGE SCALE GENOMIC DNA]</scope>
    <source>
        <strain evidence="2 3">B</strain>
    </source>
</reference>
<accession>M2PF93</accession>
<dbReference type="Proteomes" id="UP000016930">
    <property type="component" value="Unassembled WGS sequence"/>
</dbReference>
<proteinExistence type="predicted"/>
<evidence type="ECO:0000313" key="3">
    <source>
        <dbReference type="Proteomes" id="UP000016930"/>
    </source>
</evidence>
<name>M2PF93_CERS8</name>
<organism evidence="2 3">
    <name type="scientific">Ceriporiopsis subvermispora (strain B)</name>
    <name type="common">White-rot fungus</name>
    <name type="synonym">Gelatoporia subvermispora</name>
    <dbReference type="NCBI Taxonomy" id="914234"/>
    <lineage>
        <taxon>Eukaryota</taxon>
        <taxon>Fungi</taxon>
        <taxon>Dikarya</taxon>
        <taxon>Basidiomycota</taxon>
        <taxon>Agaricomycotina</taxon>
        <taxon>Agaricomycetes</taxon>
        <taxon>Polyporales</taxon>
        <taxon>Gelatoporiaceae</taxon>
        <taxon>Gelatoporia</taxon>
    </lineage>
</organism>
<evidence type="ECO:0000256" key="1">
    <source>
        <dbReference type="SAM" id="MobiDB-lite"/>
    </source>
</evidence>
<dbReference type="EMBL" id="KB445802">
    <property type="protein sequence ID" value="EMD34584.1"/>
    <property type="molecule type" value="Genomic_DNA"/>
</dbReference>
<dbReference type="HOGENOM" id="CLU_2399456_0_0_1"/>
<dbReference type="AlphaFoldDB" id="M2PF93"/>